<name>A0A8K0GUU0_9ROSA</name>
<proteinExistence type="predicted"/>
<gene>
    <name evidence="1" type="ORF">FNV43_RR20724</name>
</gene>
<dbReference type="Proteomes" id="UP000796880">
    <property type="component" value="Unassembled WGS sequence"/>
</dbReference>
<organism evidence="1 2">
    <name type="scientific">Rhamnella rubrinervis</name>
    <dbReference type="NCBI Taxonomy" id="2594499"/>
    <lineage>
        <taxon>Eukaryota</taxon>
        <taxon>Viridiplantae</taxon>
        <taxon>Streptophyta</taxon>
        <taxon>Embryophyta</taxon>
        <taxon>Tracheophyta</taxon>
        <taxon>Spermatophyta</taxon>
        <taxon>Magnoliopsida</taxon>
        <taxon>eudicotyledons</taxon>
        <taxon>Gunneridae</taxon>
        <taxon>Pentapetalae</taxon>
        <taxon>rosids</taxon>
        <taxon>fabids</taxon>
        <taxon>Rosales</taxon>
        <taxon>Rhamnaceae</taxon>
        <taxon>rhamnoid group</taxon>
        <taxon>Rhamneae</taxon>
        <taxon>Rhamnella</taxon>
    </lineage>
</organism>
<comment type="caution">
    <text evidence="1">The sequence shown here is derived from an EMBL/GenBank/DDBJ whole genome shotgun (WGS) entry which is preliminary data.</text>
</comment>
<dbReference type="AlphaFoldDB" id="A0A8K0GUU0"/>
<accession>A0A8K0GUU0</accession>
<keyword evidence="2" id="KW-1185">Reference proteome</keyword>
<dbReference type="OrthoDB" id="5314306at2759"/>
<sequence>MHHDRWPRLEFQFSFSGFGFDRESDEYKLVQIIFEKPDRRYAYDCRDYTYDISRVYSVKTNSWRLVKSKLWNDFEPCISDPPSRTSGTCFKDSLYRVSGDLKFMMSFILSNDLFETISLPSNQILEQGKPLPYLTRIGSLEKSFALFRRRTQLPLTHGIHSLTTTSLCRLGLWDFEEKKFGELRINVNGREEDRQQVLDVHPFERAHNPVKLRKLMDY</sequence>
<protein>
    <submittedName>
        <fullName evidence="1">Uncharacterized protein</fullName>
    </submittedName>
</protein>
<reference evidence="1" key="1">
    <citation type="submission" date="2020-03" db="EMBL/GenBank/DDBJ databases">
        <title>A high-quality chromosome-level genome assembly of a woody plant with both climbing and erect habits, Rhamnella rubrinervis.</title>
        <authorList>
            <person name="Lu Z."/>
            <person name="Yang Y."/>
            <person name="Zhu X."/>
            <person name="Sun Y."/>
        </authorList>
    </citation>
    <scope>NUCLEOTIDE SEQUENCE</scope>
    <source>
        <strain evidence="1">BYM</strain>
        <tissue evidence="1">Leaf</tissue>
    </source>
</reference>
<evidence type="ECO:0000313" key="1">
    <source>
        <dbReference type="EMBL" id="KAF3437968.1"/>
    </source>
</evidence>
<evidence type="ECO:0000313" key="2">
    <source>
        <dbReference type="Proteomes" id="UP000796880"/>
    </source>
</evidence>
<dbReference type="EMBL" id="VOIH02000009">
    <property type="protein sequence ID" value="KAF3437968.1"/>
    <property type="molecule type" value="Genomic_DNA"/>
</dbReference>